<sequence>MKKGINGWETKWCERLAEYDTEFIISDHEVEKKSEEILIRFLESAEKYNVLKILPEGAKSESYLSYIKRVRPESLEFDENSIRKFAFYNEEIGTPATRLAFYNKKGEIEEKDIYVFWNYGGGIEYVTHKVKNGDVEFKRVGGNDYDLVPPIKFSCGPYRRNDQWFFYIGIFLISDIWLPVVDSLKIDTTENDSYHLGEVDNRPLAYRHTPRLNSFLRDIKQISIENNGKWHFHSDGYAIQHVTDMRKTEDEDSDKIWCDHGIPLDGKIVYQEDIESGRVKIPSFD</sequence>
<evidence type="ECO:0000313" key="1">
    <source>
        <dbReference type="EMBL" id="QWG09825.1"/>
    </source>
</evidence>
<reference evidence="1 2" key="1">
    <citation type="submission" date="2021-05" db="EMBL/GenBank/DDBJ databases">
        <title>Comparative genomic studies on the polysaccharide-degrading batcterial strains of the Flammeovirga genus.</title>
        <authorList>
            <person name="Zewei F."/>
            <person name="Zheng Z."/>
            <person name="Yu L."/>
            <person name="Ruyue G."/>
            <person name="Yanhong M."/>
            <person name="Yuanyuan C."/>
            <person name="Jingyan G."/>
            <person name="Wenjun H."/>
        </authorList>
    </citation>
    <scope>NUCLEOTIDE SEQUENCE [LARGE SCALE GENOMIC DNA]</scope>
    <source>
        <strain evidence="1 2">YS10</strain>
    </source>
</reference>
<name>A0ABX8H1X3_9BACT</name>
<gene>
    <name evidence="1" type="ORF">KM029_19280</name>
</gene>
<dbReference type="EMBL" id="CP076129">
    <property type="protein sequence ID" value="QWG09825.1"/>
    <property type="molecule type" value="Genomic_DNA"/>
</dbReference>
<dbReference type="Proteomes" id="UP000682802">
    <property type="component" value="Chromosome 2"/>
</dbReference>
<keyword evidence="2" id="KW-1185">Reference proteome</keyword>
<proteinExistence type="predicted"/>
<organism evidence="1 2">
    <name type="scientific">Flammeovirga kamogawensis</name>
    <dbReference type="NCBI Taxonomy" id="373891"/>
    <lineage>
        <taxon>Bacteria</taxon>
        <taxon>Pseudomonadati</taxon>
        <taxon>Bacteroidota</taxon>
        <taxon>Cytophagia</taxon>
        <taxon>Cytophagales</taxon>
        <taxon>Flammeovirgaceae</taxon>
        <taxon>Flammeovirga</taxon>
    </lineage>
</organism>
<evidence type="ECO:0000313" key="2">
    <source>
        <dbReference type="Proteomes" id="UP000682802"/>
    </source>
</evidence>
<dbReference type="RefSeq" id="WP_144076488.1">
    <property type="nucleotide sequence ID" value="NZ_CP076129.1"/>
</dbReference>
<accession>A0ABX8H1X3</accession>
<protein>
    <submittedName>
        <fullName evidence="1">Uncharacterized protein</fullName>
    </submittedName>
</protein>